<evidence type="ECO:0000313" key="2">
    <source>
        <dbReference type="EMBL" id="CAL1689058.1"/>
    </source>
</evidence>
<keyword evidence="3" id="KW-1185">Reference proteome</keyword>
<evidence type="ECO:0000256" key="1">
    <source>
        <dbReference type="SAM" id="MobiDB-lite"/>
    </source>
</evidence>
<name>A0AAV2PAR5_9HYME</name>
<evidence type="ECO:0000313" key="3">
    <source>
        <dbReference type="Proteomes" id="UP001497644"/>
    </source>
</evidence>
<dbReference type="AlphaFoldDB" id="A0AAV2PAR5"/>
<feature type="region of interest" description="Disordered" evidence="1">
    <location>
        <begin position="1"/>
        <end position="25"/>
    </location>
</feature>
<gene>
    <name evidence="2" type="ORF">LPLAT_LOCUS14057</name>
</gene>
<feature type="compositionally biased region" description="Polar residues" evidence="1">
    <location>
        <begin position="1"/>
        <end position="13"/>
    </location>
</feature>
<dbReference type="EMBL" id="OZ034832">
    <property type="protein sequence ID" value="CAL1689058.1"/>
    <property type="molecule type" value="Genomic_DNA"/>
</dbReference>
<sequence>MHSENKSNNTVSEGKSRKTDRTGPLRSSNRCILFLWHSFKTSHIPRFTTIPSHSFRPLRNTFQSIDFALDTQAVGTERRRSRKSARVKDKTGARLAERGPSIQVGREKKKVRCRGNEIAK</sequence>
<feature type="region of interest" description="Disordered" evidence="1">
    <location>
        <begin position="73"/>
        <end position="120"/>
    </location>
</feature>
<proteinExistence type="predicted"/>
<dbReference type="Proteomes" id="UP001497644">
    <property type="component" value="Chromosome 9"/>
</dbReference>
<feature type="compositionally biased region" description="Basic and acidic residues" evidence="1">
    <location>
        <begin position="14"/>
        <end position="23"/>
    </location>
</feature>
<feature type="compositionally biased region" description="Basic and acidic residues" evidence="1">
    <location>
        <begin position="86"/>
        <end position="97"/>
    </location>
</feature>
<accession>A0AAV2PAR5</accession>
<reference evidence="2" key="1">
    <citation type="submission" date="2024-04" db="EMBL/GenBank/DDBJ databases">
        <authorList>
            <consortium name="Molecular Ecology Group"/>
        </authorList>
    </citation>
    <scope>NUCLEOTIDE SEQUENCE</scope>
</reference>
<protein>
    <submittedName>
        <fullName evidence="2">Uncharacterized protein</fullName>
    </submittedName>
</protein>
<organism evidence="2 3">
    <name type="scientific">Lasius platythorax</name>
    <dbReference type="NCBI Taxonomy" id="488582"/>
    <lineage>
        <taxon>Eukaryota</taxon>
        <taxon>Metazoa</taxon>
        <taxon>Ecdysozoa</taxon>
        <taxon>Arthropoda</taxon>
        <taxon>Hexapoda</taxon>
        <taxon>Insecta</taxon>
        <taxon>Pterygota</taxon>
        <taxon>Neoptera</taxon>
        <taxon>Endopterygota</taxon>
        <taxon>Hymenoptera</taxon>
        <taxon>Apocrita</taxon>
        <taxon>Aculeata</taxon>
        <taxon>Formicoidea</taxon>
        <taxon>Formicidae</taxon>
        <taxon>Formicinae</taxon>
        <taxon>Lasius</taxon>
        <taxon>Lasius</taxon>
    </lineage>
</organism>